<dbReference type="RefSeq" id="WP_263821597.1">
    <property type="nucleotide sequence ID" value="NZ_JAOXHL010000001.1"/>
</dbReference>
<reference evidence="2 3" key="1">
    <citation type="journal article" date="2020" name="Int. J. Syst. Evol. Microbiol.">
        <title>Ureaplasma miroungigenitalium sp. nov. isolated from northern elephant seals (Mirounga angustirostris) and Ureaplasma zalophigenitalium sp. nov. isolated from California sea lions (Zalophus californianus).</title>
        <authorList>
            <person name="Volokhov D.V."/>
            <person name="Gulland F.M."/>
            <person name="Gao Y."/>
            <person name="Chizhikov V.E."/>
        </authorList>
    </citation>
    <scope>NUCLEOTIDE SEQUENCE [LARGE SCALE GENOMIC DNA]</scope>
    <source>
        <strain evidence="2 3">ES3182-GEN</strain>
    </source>
</reference>
<accession>A0ABT3BLZ7</accession>
<evidence type="ECO:0000313" key="2">
    <source>
        <dbReference type="EMBL" id="MCV3728267.1"/>
    </source>
</evidence>
<comment type="caution">
    <text evidence="2">The sequence shown here is derived from an EMBL/GenBank/DDBJ whole genome shotgun (WGS) entry which is preliminary data.</text>
</comment>
<dbReference type="InterPro" id="IPR048641">
    <property type="entry name" value="RlmN_N"/>
</dbReference>
<dbReference type="Proteomes" id="UP001208245">
    <property type="component" value="Unassembled WGS sequence"/>
</dbReference>
<evidence type="ECO:0000313" key="3">
    <source>
        <dbReference type="Proteomes" id="UP001208245"/>
    </source>
</evidence>
<dbReference type="EMBL" id="JAOXHL010000001">
    <property type="protein sequence ID" value="MCV3728267.1"/>
    <property type="molecule type" value="Genomic_DNA"/>
</dbReference>
<dbReference type="PIRSF" id="PIRSF006004">
    <property type="entry name" value="CHP00048"/>
    <property type="match status" value="1"/>
</dbReference>
<proteinExistence type="predicted"/>
<protein>
    <recommendedName>
        <fullName evidence="1">Dual-specificity RNA methyltransferase RlmN N-terminal domain-containing protein</fullName>
    </recommendedName>
</protein>
<organism evidence="2 3">
    <name type="scientific">Ureaplasma miroungigenitalium</name>
    <dbReference type="NCBI Taxonomy" id="1042321"/>
    <lineage>
        <taxon>Bacteria</taxon>
        <taxon>Bacillati</taxon>
        <taxon>Mycoplasmatota</taxon>
        <taxon>Mycoplasmoidales</taxon>
        <taxon>Mycoplasmoidaceae</taxon>
        <taxon>Ureaplasma</taxon>
    </lineage>
</organism>
<feature type="domain" description="Dual-specificity RNA methyltransferase RlmN N-terminal" evidence="1">
    <location>
        <begin position="6"/>
        <end position="59"/>
    </location>
</feature>
<name>A0ABT3BLZ7_9BACT</name>
<dbReference type="InterPro" id="IPR004383">
    <property type="entry name" value="rRNA_lsu_MTrfase_RlmN/Cfr"/>
</dbReference>
<dbReference type="Gene3D" id="1.10.150.530">
    <property type="match status" value="1"/>
</dbReference>
<dbReference type="Pfam" id="PF21016">
    <property type="entry name" value="RlmN_N"/>
    <property type="match status" value="1"/>
</dbReference>
<keyword evidence="3" id="KW-1185">Reference proteome</keyword>
<dbReference type="Gene3D" id="3.20.20.70">
    <property type="entry name" value="Aldolase class I"/>
    <property type="match status" value="1"/>
</dbReference>
<gene>
    <name evidence="2" type="ORF">OF376_00490</name>
</gene>
<dbReference type="InterPro" id="IPR013785">
    <property type="entry name" value="Aldolase_TIM"/>
</dbReference>
<evidence type="ECO:0000259" key="1">
    <source>
        <dbReference type="Pfam" id="PF21016"/>
    </source>
</evidence>
<sequence length="328" mass="38910">MTDYFFNLDLKALQAICQIHQKPKFLAKQVYQWVYEKNVLDFTQMHNISKENQLWLKETFIFDNVNIKAEKVVGDLIYYAIQVNLSTLYCTVNLQNNQLAWYVSLNKNCAISCAHCQGIQQEWTNSELLHSLIVLQQTLNKKIQHLYLDTYFINQLDLENFVYLVQRFNDPDGFNIGKRKINWLTNGWNFDYEVWTAKTLMIDILFKVYTINPDVCSQWFPHLVLNKQKMMQNMQALSLDSRNAINLYYFLIKTKNDSVEDLKQLKKFIENQKYYINLINYENATTSKVMTKHLYNLVSIFANQIVIRQNNAFSDTATCLQKQNIFKK</sequence>